<feature type="compositionally biased region" description="Basic and acidic residues" evidence="5">
    <location>
        <begin position="484"/>
        <end position="505"/>
    </location>
</feature>
<name>A0A9P6D7V8_9AGAR</name>
<keyword evidence="6" id="KW-0472">Membrane</keyword>
<dbReference type="Gene3D" id="2.60.120.260">
    <property type="entry name" value="Galactose-binding domain-like"/>
    <property type="match status" value="1"/>
</dbReference>
<reference evidence="7" key="1">
    <citation type="submission" date="2020-11" db="EMBL/GenBank/DDBJ databases">
        <authorList>
            <consortium name="DOE Joint Genome Institute"/>
            <person name="Ahrendt S."/>
            <person name="Riley R."/>
            <person name="Andreopoulos W."/>
            <person name="Labutti K."/>
            <person name="Pangilinan J."/>
            <person name="Ruiz-Duenas F.J."/>
            <person name="Barrasa J.M."/>
            <person name="Sanchez-Garcia M."/>
            <person name="Camarero S."/>
            <person name="Miyauchi S."/>
            <person name="Serrano A."/>
            <person name="Linde D."/>
            <person name="Babiker R."/>
            <person name="Drula E."/>
            <person name="Ayuso-Fernandez I."/>
            <person name="Pacheco R."/>
            <person name="Padilla G."/>
            <person name="Ferreira P."/>
            <person name="Barriuso J."/>
            <person name="Kellner H."/>
            <person name="Castanera R."/>
            <person name="Alfaro M."/>
            <person name="Ramirez L."/>
            <person name="Pisabarro A.G."/>
            <person name="Kuo A."/>
            <person name="Tritt A."/>
            <person name="Lipzen A."/>
            <person name="He G."/>
            <person name="Yan M."/>
            <person name="Ng V."/>
            <person name="Cullen D."/>
            <person name="Martin F."/>
            <person name="Rosso M.-N."/>
            <person name="Henrissat B."/>
            <person name="Hibbett D."/>
            <person name="Martinez A.T."/>
            <person name="Grigoriev I.V."/>
        </authorList>
    </citation>
    <scope>NUCLEOTIDE SEQUENCE</scope>
    <source>
        <strain evidence="7">CIRM-BRFM 674</strain>
    </source>
</reference>
<feature type="compositionally biased region" description="Low complexity" evidence="5">
    <location>
        <begin position="377"/>
        <end position="399"/>
    </location>
</feature>
<evidence type="ECO:0000256" key="5">
    <source>
        <dbReference type="SAM" id="MobiDB-lite"/>
    </source>
</evidence>
<keyword evidence="6" id="KW-1133">Transmembrane helix</keyword>
<sequence>MTLSLRANLEVDDTDSHFAYGGGDWQEQTGSTRQFNGNVHVTNTVGATVSFRYNGQAFALVGTTPAGGGNVVVDISIDGGAATTVTVPCDQTSNQYAVDFFESPVVSFAVHTVVITNRGSQSFMFDSVKLYSDDINPTMASPPASPPTTSSTSTTSRRTTTAANVQSPTTDTSTTHTSQTTSSTTPTISPTGTSGSQTSTDSHTVPTSLSSSSTSSSSSSHTVSTSKSTTTFLTTDAQGSTVLFTQTFTTSLVSQTDTVAAAAVQNPSHIGTILAGVFGGLAFLLLLVVAFLFLRRRKARRKARARLEEDERGLVLKKPRTGRALTVPQPFRLSTGPNPSSPEDDSPTSGNGGPTLLMSEKTGHRIYNTRPSNQAQSSEQGPSSSSPPSSSSSSGHSFSDQLVTHAPSSRNLNRGFSSAAQPDPASDTLHRRSASVANIADRDRDGGARPSSPTMSSMYMPSTAGGTDEAPPAYQPPATGNRVSDFKTRSQLYDDHSSSRSPEDE</sequence>
<evidence type="ECO:0000256" key="4">
    <source>
        <dbReference type="ARBA" id="ARBA00023137"/>
    </source>
</evidence>
<evidence type="ECO:0000256" key="2">
    <source>
        <dbReference type="ARBA" id="ARBA00022679"/>
    </source>
</evidence>
<evidence type="ECO:0000256" key="3">
    <source>
        <dbReference type="ARBA" id="ARBA00022777"/>
    </source>
</evidence>
<dbReference type="AlphaFoldDB" id="A0A9P6D7V8"/>
<feature type="transmembrane region" description="Helical" evidence="6">
    <location>
        <begin position="273"/>
        <end position="294"/>
    </location>
</feature>
<dbReference type="EC" id="2.7.10.1" evidence="1"/>
<protein>
    <recommendedName>
        <fullName evidence="1">receptor protein-tyrosine kinase</fullName>
        <ecNumber evidence="1">2.7.10.1</ecNumber>
    </recommendedName>
</protein>
<dbReference type="InterPro" id="IPR044912">
    <property type="entry name" value="Egfr_JX_dom"/>
</dbReference>
<feature type="compositionally biased region" description="Low complexity" evidence="5">
    <location>
        <begin position="450"/>
        <end position="463"/>
    </location>
</feature>
<accession>A0A9P6D7V8</accession>
<proteinExistence type="predicted"/>
<dbReference type="GO" id="GO:0004714">
    <property type="term" value="F:transmembrane receptor protein tyrosine kinase activity"/>
    <property type="evidence" value="ECO:0007669"/>
    <property type="project" value="UniProtKB-EC"/>
</dbReference>
<feature type="compositionally biased region" description="Low complexity" evidence="5">
    <location>
        <begin position="147"/>
        <end position="229"/>
    </location>
</feature>
<keyword evidence="3" id="KW-0418">Kinase</keyword>
<keyword evidence="4" id="KW-0829">Tyrosine-protein kinase</keyword>
<dbReference type="Proteomes" id="UP000807469">
    <property type="component" value="Unassembled WGS sequence"/>
</dbReference>
<organism evidence="7 8">
    <name type="scientific">Pholiota conissans</name>
    <dbReference type="NCBI Taxonomy" id="109636"/>
    <lineage>
        <taxon>Eukaryota</taxon>
        <taxon>Fungi</taxon>
        <taxon>Dikarya</taxon>
        <taxon>Basidiomycota</taxon>
        <taxon>Agaricomycotina</taxon>
        <taxon>Agaricomycetes</taxon>
        <taxon>Agaricomycetidae</taxon>
        <taxon>Agaricales</taxon>
        <taxon>Agaricineae</taxon>
        <taxon>Strophariaceae</taxon>
        <taxon>Pholiota</taxon>
    </lineage>
</organism>
<keyword evidence="8" id="KW-1185">Reference proteome</keyword>
<keyword evidence="6" id="KW-0812">Transmembrane</keyword>
<feature type="region of interest" description="Disordered" evidence="5">
    <location>
        <begin position="136"/>
        <end position="229"/>
    </location>
</feature>
<comment type="caution">
    <text evidence="7">The sequence shown here is derived from an EMBL/GenBank/DDBJ whole genome shotgun (WGS) entry which is preliminary data.</text>
</comment>
<gene>
    <name evidence="7" type="ORF">BDN70DRAFT_988158</name>
</gene>
<evidence type="ECO:0000256" key="1">
    <source>
        <dbReference type="ARBA" id="ARBA00011902"/>
    </source>
</evidence>
<feature type="compositionally biased region" description="Polar residues" evidence="5">
    <location>
        <begin position="400"/>
        <end position="420"/>
    </location>
</feature>
<dbReference type="OrthoDB" id="3265734at2759"/>
<dbReference type="Gene3D" id="6.10.250.2930">
    <property type="match status" value="1"/>
</dbReference>
<dbReference type="EMBL" id="MU155131">
    <property type="protein sequence ID" value="KAF9486145.1"/>
    <property type="molecule type" value="Genomic_DNA"/>
</dbReference>
<evidence type="ECO:0000313" key="7">
    <source>
        <dbReference type="EMBL" id="KAF9486145.1"/>
    </source>
</evidence>
<evidence type="ECO:0000313" key="8">
    <source>
        <dbReference type="Proteomes" id="UP000807469"/>
    </source>
</evidence>
<evidence type="ECO:0000256" key="6">
    <source>
        <dbReference type="SAM" id="Phobius"/>
    </source>
</evidence>
<keyword evidence="2" id="KW-0808">Transferase</keyword>
<feature type="region of interest" description="Disordered" evidence="5">
    <location>
        <begin position="319"/>
        <end position="505"/>
    </location>
</feature>